<reference evidence="4" key="1">
    <citation type="submission" date="2025-08" db="UniProtKB">
        <authorList>
            <consortium name="RefSeq"/>
        </authorList>
    </citation>
    <scope>IDENTIFICATION</scope>
</reference>
<evidence type="ECO:0000259" key="2">
    <source>
        <dbReference type="Pfam" id="PF14529"/>
    </source>
</evidence>
<evidence type="ECO:0000313" key="4">
    <source>
        <dbReference type="RefSeq" id="XP_017304277.1"/>
    </source>
</evidence>
<feature type="non-terminal residue" evidence="4">
    <location>
        <position position="619"/>
    </location>
</feature>
<dbReference type="Proteomes" id="UP000079169">
    <property type="component" value="Unplaced"/>
</dbReference>
<dbReference type="RefSeq" id="XP_017304277.1">
    <property type="nucleotide sequence ID" value="XM_017448788.1"/>
</dbReference>
<keyword evidence="3" id="KW-1185">Reference proteome</keyword>
<dbReference type="InterPro" id="IPR005135">
    <property type="entry name" value="Endo/exonuclease/phosphatase"/>
</dbReference>
<protein>
    <submittedName>
        <fullName evidence="4">Uncharacterized protein LOC108253947</fullName>
    </submittedName>
</protein>
<dbReference type="InterPro" id="IPR036691">
    <property type="entry name" value="Endo/exonu/phosph_ase_sf"/>
</dbReference>
<feature type="domain" description="Endonuclease/exonuclease/phosphatase" evidence="2">
    <location>
        <begin position="262"/>
        <end position="398"/>
    </location>
</feature>
<dbReference type="GeneID" id="108253947"/>
<dbReference type="KEGG" id="dci:108253947"/>
<dbReference type="OMA" id="HELAYER"/>
<organism evidence="3 4">
    <name type="scientific">Diaphorina citri</name>
    <name type="common">Asian citrus psyllid</name>
    <dbReference type="NCBI Taxonomy" id="121845"/>
    <lineage>
        <taxon>Eukaryota</taxon>
        <taxon>Metazoa</taxon>
        <taxon>Ecdysozoa</taxon>
        <taxon>Arthropoda</taxon>
        <taxon>Hexapoda</taxon>
        <taxon>Insecta</taxon>
        <taxon>Pterygota</taxon>
        <taxon>Neoptera</taxon>
        <taxon>Paraneoptera</taxon>
        <taxon>Hemiptera</taxon>
        <taxon>Sternorrhyncha</taxon>
        <taxon>Psylloidea</taxon>
        <taxon>Psyllidae</taxon>
        <taxon>Diaphorininae</taxon>
        <taxon>Diaphorina</taxon>
    </lineage>
</organism>
<evidence type="ECO:0000313" key="3">
    <source>
        <dbReference type="Proteomes" id="UP000079169"/>
    </source>
</evidence>
<dbReference type="PANTHER" id="PTHR23227:SF67">
    <property type="entry name" value="CRANIOFACIAL DEVELOPMENT PROTEIN 2-LIKE"/>
    <property type="match status" value="1"/>
</dbReference>
<feature type="compositionally biased region" description="Basic and acidic residues" evidence="1">
    <location>
        <begin position="212"/>
        <end position="222"/>
    </location>
</feature>
<feature type="region of interest" description="Disordered" evidence="1">
    <location>
        <begin position="120"/>
        <end position="222"/>
    </location>
</feature>
<dbReference type="InterPro" id="IPR027124">
    <property type="entry name" value="Swc5/CFDP1/2"/>
</dbReference>
<dbReference type="SUPFAM" id="SSF56219">
    <property type="entry name" value="DNase I-like"/>
    <property type="match status" value="1"/>
</dbReference>
<dbReference type="PANTHER" id="PTHR23227">
    <property type="entry name" value="BUCENTAUR RELATED"/>
    <property type="match status" value="1"/>
</dbReference>
<accession>A0A1S4EQE8</accession>
<gene>
    <name evidence="4" type="primary">LOC108253947</name>
</gene>
<dbReference type="AlphaFoldDB" id="A0A1S4EQE8"/>
<dbReference type="STRING" id="121845.A0A1S4EQE8"/>
<evidence type="ECO:0000256" key="1">
    <source>
        <dbReference type="SAM" id="MobiDB-lite"/>
    </source>
</evidence>
<dbReference type="Pfam" id="PF14529">
    <property type="entry name" value="Exo_endo_phos_2"/>
    <property type="match status" value="1"/>
</dbReference>
<feature type="compositionally biased region" description="Polar residues" evidence="1">
    <location>
        <begin position="150"/>
        <end position="173"/>
    </location>
</feature>
<dbReference type="Gene3D" id="3.60.10.10">
    <property type="entry name" value="Endonuclease/exonuclease/phosphatase"/>
    <property type="match status" value="1"/>
</dbReference>
<name>A0A1S4EQE8_DIACI</name>
<sequence>MKVTCKNEDIDSIIKLDKKRDDGPILVKFTTIRKKLEILANRKNLSNTNIYVDEDYSKEVVEKRKELKKVLKQLKNEGKKNVHLKRDELWVDGVLWTGDQTTQTIDSDIEMEDGLAQQELKNTGNKKRGRSPSEATGQKNRKPKKAVPIRSQTTISKFFNSSLEPRQRSSSAGPNLGPEVAKIVDKLTPKDSKENQSQPKGKETQHAATIPNKEEKKAEGETEGLRGTGFLINKKWKDNIKMLKSNTDRIVQVLISVGVICMRIIQVYAPTTDSQDDELELFYCKLQETLDEKYENSRTYLIGDWNCKVGFRKYGEREMGDYGYGTRNNRGERFLEFVSENEMYVINSFYANGDKWTWVSPNGKVKNEIDFTITKDKKSVIHFEVVNRPNIGSDHRPILTKIGLQKKELRRQKFAKVRKIEGETLKVNQEKYSKELEKKLSVCSNIGNGLEEDYKELKKVLLKTAGEFKCTKKSWHRKLSDRTLNLLEKRRKMKRTGPRDKIEYAELSKLIRKLAEQDIQTYNNCFLQKVVEKNESLRKAKGELSIGKTKIISLKDKYGEILTDKEDIVHRIAEFYQDLYSDQDQITVKSSSHKIENFNETEVTKVLSKMKNGKSGGRD</sequence>
<feature type="compositionally biased region" description="Basic and acidic residues" evidence="1">
    <location>
        <begin position="182"/>
        <end position="205"/>
    </location>
</feature>
<dbReference type="PaxDb" id="121845-A0A1S4EQE8"/>
<dbReference type="GO" id="GO:0003824">
    <property type="term" value="F:catalytic activity"/>
    <property type="evidence" value="ECO:0007669"/>
    <property type="project" value="InterPro"/>
</dbReference>
<proteinExistence type="predicted"/>